<proteinExistence type="predicted"/>
<evidence type="ECO:0000313" key="5">
    <source>
        <dbReference type="Proteomes" id="UP001165136"/>
    </source>
</evidence>
<dbReference type="PANTHER" id="PTHR16305:SF35">
    <property type="entry name" value="TRANSCRIPTIONAL ACTIVATOR DOMAIN"/>
    <property type="match status" value="1"/>
</dbReference>
<dbReference type="GO" id="GO:0004016">
    <property type="term" value="F:adenylate cyclase activity"/>
    <property type="evidence" value="ECO:0007669"/>
    <property type="project" value="TreeGrafter"/>
</dbReference>
<dbReference type="RefSeq" id="WP_285489421.1">
    <property type="nucleotide sequence ID" value="NZ_BSTI01000020.1"/>
</dbReference>
<dbReference type="InterPro" id="IPR027417">
    <property type="entry name" value="P-loop_NTPase"/>
</dbReference>
<dbReference type="SMART" id="SM00421">
    <property type="entry name" value="HTH_LUXR"/>
    <property type="match status" value="1"/>
</dbReference>
<dbReference type="PANTHER" id="PTHR16305">
    <property type="entry name" value="TESTICULAR SOLUBLE ADENYLYL CYCLASE"/>
    <property type="match status" value="1"/>
</dbReference>
<protein>
    <submittedName>
        <fullName evidence="4">Transcriptional regulator</fullName>
    </submittedName>
</protein>
<organism evidence="4 5">
    <name type="scientific">Amycolatopsis taiwanensis</name>
    <dbReference type="NCBI Taxonomy" id="342230"/>
    <lineage>
        <taxon>Bacteria</taxon>
        <taxon>Bacillati</taxon>
        <taxon>Actinomycetota</taxon>
        <taxon>Actinomycetes</taxon>
        <taxon>Pseudonocardiales</taxon>
        <taxon>Pseudonocardiaceae</taxon>
        <taxon>Amycolatopsis</taxon>
    </lineage>
</organism>
<dbReference type="GO" id="GO:0006355">
    <property type="term" value="P:regulation of DNA-templated transcription"/>
    <property type="evidence" value="ECO:0007669"/>
    <property type="project" value="InterPro"/>
</dbReference>
<evidence type="ECO:0000256" key="1">
    <source>
        <dbReference type="ARBA" id="ARBA00022741"/>
    </source>
</evidence>
<dbReference type="PROSITE" id="PS50043">
    <property type="entry name" value="HTH_LUXR_2"/>
    <property type="match status" value="1"/>
</dbReference>
<dbReference type="EMBL" id="BSTI01000020">
    <property type="protein sequence ID" value="GLY70133.1"/>
    <property type="molecule type" value="Genomic_DNA"/>
</dbReference>
<dbReference type="InterPro" id="IPR000792">
    <property type="entry name" value="Tscrpt_reg_LuxR_C"/>
</dbReference>
<sequence>MLCGRGEEQAVIDRLLAGARSGSSGTLIVRGEPGIGKTALLEYAVASASGMRVLRSAGVESEAELPFAGLHLLLGGALDCLPRLPGPQRRALEGAFGLASAQPGDGLFVGLAVLSLLSELAEDGPLLCVVDDAQWLDRASAGALLLAARRLHAEGVALLVAARDGEDTAIAPGLPELTLTGLSAVDAAALLDAQGGELAAGVRHRVLTESGGNPLALLELPAALAGQGHGGAVRTGSLPLTTRLRIAFHGQASRLPPATQTMLLLAAAGGDGLGTILRAAASFGAGLADLAAAERAGLVRVTDQAVTFRHSLVRAAVYQGAPLARRLAAHEALAEVLDTPAEADRRSWHLASAVTGPDEQVATELEGAAVRAGQRSGYAAAAAAYARAAQLSVDPIACARRLTLAAEAAGEVGDLDYARELAERAAGRGDDTALLARLAHVRAAADFGQGALHAAFAQLCTGVDLVSNDEPHRTLWMLTDMVFLSWHADDRDLAATTGARLDSLPLPATDPLAPHHDLLRWLLMLASDRPADGLPRLPDVMARAARTASANLRGLLLTVAAALVLGDDARAAELAAAVSRTARHQGRIGLLAPALVYLAWTRFTLGNHRDALTMAAEAARMAQDTEQHEWHSQANSVLACLAAVTGDQQRCRETAKVAIRDATTPNSIGALAGRWALGLLELGLGRAGTALAHLETFTQGTLRCQLPIIRSTPDLIESAVRLGEPARAAEPFDRLAAFAAHSGQPWLNALVLRCTALLATDEDAEQHYLGALALRDDTHPMDAARTQLLYGEWLRRARRRSDARRHLREALHTFDRLGAEPWADRARAELNAIGGAAATGRASGALAGLTPQELQIVRLAASGMSNRDIAAQLFLSPRTVGYHLYKAYPKLGVTSRAELPAVAGD</sequence>
<feature type="domain" description="HTH luxR-type" evidence="3">
    <location>
        <begin position="842"/>
        <end position="905"/>
    </location>
</feature>
<dbReference type="InterPro" id="IPR036388">
    <property type="entry name" value="WH-like_DNA-bd_sf"/>
</dbReference>
<dbReference type="SUPFAM" id="SSF46894">
    <property type="entry name" value="C-terminal effector domain of the bipartite response regulators"/>
    <property type="match status" value="1"/>
</dbReference>
<evidence type="ECO:0000259" key="3">
    <source>
        <dbReference type="PROSITE" id="PS50043"/>
    </source>
</evidence>
<dbReference type="AlphaFoldDB" id="A0A9W6VFY1"/>
<dbReference type="InterPro" id="IPR016032">
    <property type="entry name" value="Sig_transdc_resp-reg_C-effctor"/>
</dbReference>
<reference evidence="4" key="1">
    <citation type="submission" date="2023-03" db="EMBL/GenBank/DDBJ databases">
        <title>Amycolatopsis taiwanensis NBRC 103393.</title>
        <authorList>
            <person name="Ichikawa N."/>
            <person name="Sato H."/>
            <person name="Tonouchi N."/>
        </authorList>
    </citation>
    <scope>NUCLEOTIDE SEQUENCE</scope>
    <source>
        <strain evidence="4">NBRC 103393</strain>
    </source>
</reference>
<keyword evidence="2" id="KW-0067">ATP-binding</keyword>
<dbReference type="GO" id="GO:0003677">
    <property type="term" value="F:DNA binding"/>
    <property type="evidence" value="ECO:0007669"/>
    <property type="project" value="InterPro"/>
</dbReference>
<name>A0A9W6VFY1_9PSEU</name>
<comment type="caution">
    <text evidence="4">The sequence shown here is derived from an EMBL/GenBank/DDBJ whole genome shotgun (WGS) entry which is preliminary data.</text>
</comment>
<dbReference type="Proteomes" id="UP001165136">
    <property type="component" value="Unassembled WGS sequence"/>
</dbReference>
<accession>A0A9W6VFY1</accession>
<keyword evidence="1" id="KW-0547">Nucleotide-binding</keyword>
<keyword evidence="5" id="KW-1185">Reference proteome</keyword>
<dbReference type="InterPro" id="IPR041664">
    <property type="entry name" value="AAA_16"/>
</dbReference>
<dbReference type="CDD" id="cd06170">
    <property type="entry name" value="LuxR_C_like"/>
    <property type="match status" value="1"/>
</dbReference>
<dbReference type="Gene3D" id="1.10.10.10">
    <property type="entry name" value="Winged helix-like DNA-binding domain superfamily/Winged helix DNA-binding domain"/>
    <property type="match status" value="1"/>
</dbReference>
<evidence type="ECO:0000313" key="4">
    <source>
        <dbReference type="EMBL" id="GLY70133.1"/>
    </source>
</evidence>
<dbReference type="PRINTS" id="PR00038">
    <property type="entry name" value="HTHLUXR"/>
</dbReference>
<dbReference type="GO" id="GO:0005737">
    <property type="term" value="C:cytoplasm"/>
    <property type="evidence" value="ECO:0007669"/>
    <property type="project" value="TreeGrafter"/>
</dbReference>
<dbReference type="GO" id="GO:0005524">
    <property type="term" value="F:ATP binding"/>
    <property type="evidence" value="ECO:0007669"/>
    <property type="project" value="UniProtKB-KW"/>
</dbReference>
<evidence type="ECO:0000256" key="2">
    <source>
        <dbReference type="ARBA" id="ARBA00022840"/>
    </source>
</evidence>
<dbReference type="Pfam" id="PF13191">
    <property type="entry name" value="AAA_16"/>
    <property type="match status" value="1"/>
</dbReference>
<dbReference type="SUPFAM" id="SSF52540">
    <property type="entry name" value="P-loop containing nucleoside triphosphate hydrolases"/>
    <property type="match status" value="1"/>
</dbReference>
<gene>
    <name evidence="4" type="ORF">Atai01_67520</name>
</gene>
<dbReference type="Pfam" id="PF00196">
    <property type="entry name" value="GerE"/>
    <property type="match status" value="1"/>
</dbReference>